<evidence type="ECO:0000313" key="2">
    <source>
        <dbReference type="Proteomes" id="UP000324897"/>
    </source>
</evidence>
<comment type="caution">
    <text evidence="1">The sequence shown here is derived from an EMBL/GenBank/DDBJ whole genome shotgun (WGS) entry which is preliminary data.</text>
</comment>
<sequence>MPTLLHLHIRRGGSLARTHSRLTTRLRASDGHCRLQDIAPDGVNHFLTSPLINDIRLEGAQLQEMEVKKVGRSQSKIAQFH</sequence>
<reference evidence="1 2" key="1">
    <citation type="journal article" date="2019" name="Sci. Rep.">
        <title>A high-quality genome of Eragrostis curvula grass provides insights into Poaceae evolution and supports new strategies to enhance forage quality.</title>
        <authorList>
            <person name="Carballo J."/>
            <person name="Santos B.A.C.M."/>
            <person name="Zappacosta D."/>
            <person name="Garbus I."/>
            <person name="Selva J.P."/>
            <person name="Gallo C.A."/>
            <person name="Diaz A."/>
            <person name="Albertini E."/>
            <person name="Caccamo M."/>
            <person name="Echenique V."/>
        </authorList>
    </citation>
    <scope>NUCLEOTIDE SEQUENCE [LARGE SCALE GENOMIC DNA]</scope>
    <source>
        <strain evidence="2">cv. Victoria</strain>
        <tissue evidence="1">Leaf</tissue>
    </source>
</reference>
<evidence type="ECO:0000313" key="1">
    <source>
        <dbReference type="EMBL" id="TVU39445.1"/>
    </source>
</evidence>
<name>A0A5J9VV31_9POAL</name>
<dbReference type="AlphaFoldDB" id="A0A5J9VV31"/>
<protein>
    <submittedName>
        <fullName evidence="1">Uncharacterized protein</fullName>
    </submittedName>
</protein>
<dbReference type="Gramene" id="TVU39445">
    <property type="protein sequence ID" value="TVU39445"/>
    <property type="gene ID" value="EJB05_12865"/>
</dbReference>
<keyword evidence="2" id="KW-1185">Reference proteome</keyword>
<proteinExistence type="predicted"/>
<dbReference type="EMBL" id="RWGY01000007">
    <property type="protein sequence ID" value="TVU39445.1"/>
    <property type="molecule type" value="Genomic_DNA"/>
</dbReference>
<dbReference type="Proteomes" id="UP000324897">
    <property type="component" value="Chromosome 4"/>
</dbReference>
<organism evidence="1 2">
    <name type="scientific">Eragrostis curvula</name>
    <name type="common">weeping love grass</name>
    <dbReference type="NCBI Taxonomy" id="38414"/>
    <lineage>
        <taxon>Eukaryota</taxon>
        <taxon>Viridiplantae</taxon>
        <taxon>Streptophyta</taxon>
        <taxon>Embryophyta</taxon>
        <taxon>Tracheophyta</taxon>
        <taxon>Spermatophyta</taxon>
        <taxon>Magnoliopsida</taxon>
        <taxon>Liliopsida</taxon>
        <taxon>Poales</taxon>
        <taxon>Poaceae</taxon>
        <taxon>PACMAD clade</taxon>
        <taxon>Chloridoideae</taxon>
        <taxon>Eragrostideae</taxon>
        <taxon>Eragrostidinae</taxon>
        <taxon>Eragrostis</taxon>
    </lineage>
</organism>
<accession>A0A5J9VV31</accession>
<gene>
    <name evidence="1" type="ORF">EJB05_12865</name>
</gene>